<name>A0ACC0BT27_CATRO</name>
<dbReference type="Proteomes" id="UP001060085">
    <property type="component" value="Linkage Group LG02"/>
</dbReference>
<proteinExistence type="predicted"/>
<reference evidence="2" key="1">
    <citation type="journal article" date="2023" name="Nat. Plants">
        <title>Single-cell RNA sequencing provides a high-resolution roadmap for understanding the multicellular compartmentation of specialized metabolism.</title>
        <authorList>
            <person name="Sun S."/>
            <person name="Shen X."/>
            <person name="Li Y."/>
            <person name="Li Y."/>
            <person name="Wang S."/>
            <person name="Li R."/>
            <person name="Zhang H."/>
            <person name="Shen G."/>
            <person name="Guo B."/>
            <person name="Wei J."/>
            <person name="Xu J."/>
            <person name="St-Pierre B."/>
            <person name="Chen S."/>
            <person name="Sun C."/>
        </authorList>
    </citation>
    <scope>NUCLEOTIDE SEQUENCE [LARGE SCALE GENOMIC DNA]</scope>
</reference>
<keyword evidence="2" id="KW-1185">Reference proteome</keyword>
<organism evidence="1 2">
    <name type="scientific">Catharanthus roseus</name>
    <name type="common">Madagascar periwinkle</name>
    <name type="synonym">Vinca rosea</name>
    <dbReference type="NCBI Taxonomy" id="4058"/>
    <lineage>
        <taxon>Eukaryota</taxon>
        <taxon>Viridiplantae</taxon>
        <taxon>Streptophyta</taxon>
        <taxon>Embryophyta</taxon>
        <taxon>Tracheophyta</taxon>
        <taxon>Spermatophyta</taxon>
        <taxon>Magnoliopsida</taxon>
        <taxon>eudicotyledons</taxon>
        <taxon>Gunneridae</taxon>
        <taxon>Pentapetalae</taxon>
        <taxon>asterids</taxon>
        <taxon>lamiids</taxon>
        <taxon>Gentianales</taxon>
        <taxon>Apocynaceae</taxon>
        <taxon>Rauvolfioideae</taxon>
        <taxon>Vinceae</taxon>
        <taxon>Catharanthinae</taxon>
        <taxon>Catharanthus</taxon>
    </lineage>
</organism>
<evidence type="ECO:0000313" key="1">
    <source>
        <dbReference type="EMBL" id="KAI5675832.1"/>
    </source>
</evidence>
<gene>
    <name evidence="1" type="ORF">M9H77_06782</name>
</gene>
<dbReference type="EMBL" id="CM044702">
    <property type="protein sequence ID" value="KAI5675832.1"/>
    <property type="molecule type" value="Genomic_DNA"/>
</dbReference>
<sequence length="372" mass="41816">MEEIPAHVYPSPIVSNVLMRQHEHRSGFIWSGDHKTCITNLQFKCFDRDLFQAYSTAPPRLAIYSLISRAAWFTSATSVCWRILRPPVLIAGFVLLPYQDRGLVESDMWRAYHPERVMRQGNDHTYWGPHHASHLKVRNQWRQHIRDGTMLLVEELSNSRDYYIRWYRDITRVYIGNPANRDTRTVGYQAAGVDRWMKEVGDMATEVIQEPPSSPTQIASFAKKVRLAAIASPSPRARIENRGACGVKKGTRRLSGGGARGGRAPIPPDMGGGGHVDPRRGRRDLGSSDHGDPFDSPNLGMPSFSLGLTPPTQSYPSGLGTSFMPLPLSLGFFHFGHLILRTDEVTPAQQLGFGHRVGKKTIRFTPSDWPYN</sequence>
<accession>A0ACC0BT27</accession>
<evidence type="ECO:0000313" key="2">
    <source>
        <dbReference type="Proteomes" id="UP001060085"/>
    </source>
</evidence>
<comment type="caution">
    <text evidence="1">The sequence shown here is derived from an EMBL/GenBank/DDBJ whole genome shotgun (WGS) entry which is preliminary data.</text>
</comment>
<protein>
    <submittedName>
        <fullName evidence="1">Uncharacterized protein</fullName>
    </submittedName>
</protein>